<dbReference type="InterPro" id="IPR012337">
    <property type="entry name" value="RNaseH-like_sf"/>
</dbReference>
<dbReference type="InterPro" id="IPR036397">
    <property type="entry name" value="RNaseH_sf"/>
</dbReference>
<dbReference type="PROSITE" id="PS50994">
    <property type="entry name" value="INTEGRASE"/>
    <property type="match status" value="1"/>
</dbReference>
<evidence type="ECO:0000256" key="1">
    <source>
        <dbReference type="SAM" id="MobiDB-lite"/>
    </source>
</evidence>
<accession>A0A0K8SWE8</accession>
<feature type="domain" description="Integrase catalytic" evidence="2">
    <location>
        <begin position="1"/>
        <end position="87"/>
    </location>
</feature>
<proteinExistence type="predicted"/>
<dbReference type="AlphaFoldDB" id="A0A0K8SWE8"/>
<dbReference type="InterPro" id="IPR001584">
    <property type="entry name" value="Integrase_cat-core"/>
</dbReference>
<sequence length="230" mass="25862">FMSAELKNFLTSQGIATSRTTAYNPRGNGQIERYNGVIWKAVQMALRTANLRTEQWELVLTQAMHSIRSLLCTATNETPHERMFTHTRKSVNGHSLPTWLSTPGKVLMRCLPSSNSKYDPAVMQVELLEANPDYSHVRLPGGKETTVSNRHLAPMGDDSDYSASPDSQEQDQLTETALLEPGPQETVPAPEHQLHPTPSNDQIYPKSPPAEVVRRTQRIRQPPKYLEDYV</sequence>
<dbReference type="EMBL" id="GBRD01008193">
    <property type="protein sequence ID" value="JAG57628.1"/>
    <property type="molecule type" value="Transcribed_RNA"/>
</dbReference>
<protein>
    <recommendedName>
        <fullName evidence="2">Integrase catalytic domain-containing protein</fullName>
    </recommendedName>
</protein>
<evidence type="ECO:0000313" key="3">
    <source>
        <dbReference type="EMBL" id="JAG57628.1"/>
    </source>
</evidence>
<feature type="compositionally biased region" description="Polar residues" evidence="1">
    <location>
        <begin position="161"/>
        <end position="175"/>
    </location>
</feature>
<reference evidence="3" key="1">
    <citation type="submission" date="2014-09" db="EMBL/GenBank/DDBJ databases">
        <authorList>
            <person name="Magalhaes I.L.F."/>
            <person name="Oliveira U."/>
            <person name="Santos F.R."/>
            <person name="Vidigal T.H.D.A."/>
            <person name="Brescovit A.D."/>
            <person name="Santos A.J."/>
        </authorList>
    </citation>
    <scope>NUCLEOTIDE SEQUENCE</scope>
</reference>
<dbReference type="Gene3D" id="3.30.420.10">
    <property type="entry name" value="Ribonuclease H-like superfamily/Ribonuclease H"/>
    <property type="match status" value="1"/>
</dbReference>
<organism evidence="3">
    <name type="scientific">Lygus hesperus</name>
    <name type="common">Western plant bug</name>
    <dbReference type="NCBI Taxonomy" id="30085"/>
    <lineage>
        <taxon>Eukaryota</taxon>
        <taxon>Metazoa</taxon>
        <taxon>Ecdysozoa</taxon>
        <taxon>Arthropoda</taxon>
        <taxon>Hexapoda</taxon>
        <taxon>Insecta</taxon>
        <taxon>Pterygota</taxon>
        <taxon>Neoptera</taxon>
        <taxon>Paraneoptera</taxon>
        <taxon>Hemiptera</taxon>
        <taxon>Heteroptera</taxon>
        <taxon>Panheteroptera</taxon>
        <taxon>Cimicomorpha</taxon>
        <taxon>Miridae</taxon>
        <taxon>Mirini</taxon>
        <taxon>Lygus</taxon>
    </lineage>
</organism>
<dbReference type="GO" id="GO:0015074">
    <property type="term" value="P:DNA integration"/>
    <property type="evidence" value="ECO:0007669"/>
    <property type="project" value="InterPro"/>
</dbReference>
<feature type="non-terminal residue" evidence="3">
    <location>
        <position position="1"/>
    </location>
</feature>
<feature type="region of interest" description="Disordered" evidence="1">
    <location>
        <begin position="136"/>
        <end position="230"/>
    </location>
</feature>
<evidence type="ECO:0000259" key="2">
    <source>
        <dbReference type="PROSITE" id="PS50994"/>
    </source>
</evidence>
<dbReference type="SUPFAM" id="SSF53098">
    <property type="entry name" value="Ribonuclease H-like"/>
    <property type="match status" value="1"/>
</dbReference>
<name>A0A0K8SWE8_LYGHE</name>
<dbReference type="GO" id="GO:0003676">
    <property type="term" value="F:nucleic acid binding"/>
    <property type="evidence" value="ECO:0007669"/>
    <property type="project" value="InterPro"/>
</dbReference>